<protein>
    <submittedName>
        <fullName evidence="1">Uncharacterized protein</fullName>
    </submittedName>
</protein>
<proteinExistence type="predicted"/>
<name>A0A5C3KBL2_COPMA</name>
<dbReference type="AlphaFoldDB" id="A0A5C3KBL2"/>
<feature type="non-terminal residue" evidence="1">
    <location>
        <position position="75"/>
    </location>
</feature>
<dbReference type="Proteomes" id="UP000307440">
    <property type="component" value="Unassembled WGS sequence"/>
</dbReference>
<accession>A0A5C3KBL2</accession>
<sequence>MINGHAPNVAADTFCDPTGSAIQVHWIYQRHTQWQRTPRRLMLKRGRDADHLSPGHWKGDLQASSCNIKECWDEG</sequence>
<gene>
    <name evidence="1" type="ORF">FA15DRAFT_734859</name>
</gene>
<evidence type="ECO:0000313" key="2">
    <source>
        <dbReference type="Proteomes" id="UP000307440"/>
    </source>
</evidence>
<keyword evidence="2" id="KW-1185">Reference proteome</keyword>
<organism evidence="1 2">
    <name type="scientific">Coprinopsis marcescibilis</name>
    <name type="common">Agaric fungus</name>
    <name type="synonym">Psathyrella marcescibilis</name>
    <dbReference type="NCBI Taxonomy" id="230819"/>
    <lineage>
        <taxon>Eukaryota</taxon>
        <taxon>Fungi</taxon>
        <taxon>Dikarya</taxon>
        <taxon>Basidiomycota</taxon>
        <taxon>Agaricomycotina</taxon>
        <taxon>Agaricomycetes</taxon>
        <taxon>Agaricomycetidae</taxon>
        <taxon>Agaricales</taxon>
        <taxon>Agaricineae</taxon>
        <taxon>Psathyrellaceae</taxon>
        <taxon>Coprinopsis</taxon>
    </lineage>
</organism>
<dbReference type="OrthoDB" id="3204289at2759"/>
<evidence type="ECO:0000313" key="1">
    <source>
        <dbReference type="EMBL" id="TFK17476.1"/>
    </source>
</evidence>
<reference evidence="1 2" key="1">
    <citation type="journal article" date="2019" name="Nat. Ecol. Evol.">
        <title>Megaphylogeny resolves global patterns of mushroom evolution.</title>
        <authorList>
            <person name="Varga T."/>
            <person name="Krizsan K."/>
            <person name="Foldi C."/>
            <person name="Dima B."/>
            <person name="Sanchez-Garcia M."/>
            <person name="Sanchez-Ramirez S."/>
            <person name="Szollosi G.J."/>
            <person name="Szarkandi J.G."/>
            <person name="Papp V."/>
            <person name="Albert L."/>
            <person name="Andreopoulos W."/>
            <person name="Angelini C."/>
            <person name="Antonin V."/>
            <person name="Barry K.W."/>
            <person name="Bougher N.L."/>
            <person name="Buchanan P."/>
            <person name="Buyck B."/>
            <person name="Bense V."/>
            <person name="Catcheside P."/>
            <person name="Chovatia M."/>
            <person name="Cooper J."/>
            <person name="Damon W."/>
            <person name="Desjardin D."/>
            <person name="Finy P."/>
            <person name="Geml J."/>
            <person name="Haridas S."/>
            <person name="Hughes K."/>
            <person name="Justo A."/>
            <person name="Karasinski D."/>
            <person name="Kautmanova I."/>
            <person name="Kiss B."/>
            <person name="Kocsube S."/>
            <person name="Kotiranta H."/>
            <person name="LaButti K.M."/>
            <person name="Lechner B.E."/>
            <person name="Liimatainen K."/>
            <person name="Lipzen A."/>
            <person name="Lukacs Z."/>
            <person name="Mihaltcheva S."/>
            <person name="Morgado L.N."/>
            <person name="Niskanen T."/>
            <person name="Noordeloos M.E."/>
            <person name="Ohm R.A."/>
            <person name="Ortiz-Santana B."/>
            <person name="Ovrebo C."/>
            <person name="Racz N."/>
            <person name="Riley R."/>
            <person name="Savchenko A."/>
            <person name="Shiryaev A."/>
            <person name="Soop K."/>
            <person name="Spirin V."/>
            <person name="Szebenyi C."/>
            <person name="Tomsovsky M."/>
            <person name="Tulloss R.E."/>
            <person name="Uehling J."/>
            <person name="Grigoriev I.V."/>
            <person name="Vagvolgyi C."/>
            <person name="Papp T."/>
            <person name="Martin F.M."/>
            <person name="Miettinen O."/>
            <person name="Hibbett D.S."/>
            <person name="Nagy L.G."/>
        </authorList>
    </citation>
    <scope>NUCLEOTIDE SEQUENCE [LARGE SCALE GENOMIC DNA]</scope>
    <source>
        <strain evidence="1 2">CBS 121175</strain>
    </source>
</reference>
<dbReference type="EMBL" id="ML210505">
    <property type="protein sequence ID" value="TFK17476.1"/>
    <property type="molecule type" value="Genomic_DNA"/>
</dbReference>
<dbReference type="STRING" id="230819.A0A5C3KBL2"/>